<feature type="transmembrane region" description="Helical" evidence="1">
    <location>
        <begin position="189"/>
        <end position="206"/>
    </location>
</feature>
<reference evidence="2 3" key="1">
    <citation type="submission" date="2020-01" db="EMBL/GenBank/DDBJ databases">
        <authorList>
            <person name="Wang S."/>
        </authorList>
    </citation>
    <scope>NUCLEOTIDE SEQUENCE [LARGE SCALE GENOMIC DNA]</scope>
    <source>
        <strain evidence="2 3">D151-2-6</strain>
    </source>
</reference>
<keyword evidence="1" id="KW-1133">Transmembrane helix</keyword>
<dbReference type="KEGG" id="bmed:GYM46_13845"/>
<sequence length="312" mass="35593">MTEHLDYEVEEHRRAWVDRKIASVMGDDHKARHGEYGRLLDGVTRTAALEAVAAGHRHNDTTGRYGRNVFDEMLAAASVPIDHLRYAFAPSWDDNSGRVWSHRHYVLSDVTAKPEQRAKMVPQFQRPEIEEVVGRYVAGTVKSAEADRVFVDVMVAMEFYQFADSVLNAPHIPILAPSAWKRRPITDWIFGRFMSAVAGYLGYLLFWFASKAFFPERWLWIVGFILTGLFFLEATWSLIMLPSEWIKVRAHQKKVTLYLDQMNGLYRSLASDGPISARHISELVAKSTDVGVIWPATLHVLLEDIMARGGRF</sequence>
<keyword evidence="1" id="KW-0812">Transmembrane</keyword>
<dbReference type="AlphaFoldDB" id="A0AB37EAA7"/>
<dbReference type="RefSeq" id="WP_154725771.1">
    <property type="nucleotide sequence ID" value="NZ_CP048751.1"/>
</dbReference>
<gene>
    <name evidence="2" type="ORF">GYM46_13845</name>
</gene>
<dbReference type="Proteomes" id="UP000501325">
    <property type="component" value="Chromosome"/>
</dbReference>
<evidence type="ECO:0000313" key="3">
    <source>
        <dbReference type="Proteomes" id="UP000501325"/>
    </source>
</evidence>
<dbReference type="EMBL" id="CP048751">
    <property type="protein sequence ID" value="QIH73940.1"/>
    <property type="molecule type" value="Genomic_DNA"/>
</dbReference>
<protein>
    <submittedName>
        <fullName evidence="2">Uncharacterized protein</fullName>
    </submittedName>
</protein>
<evidence type="ECO:0000313" key="2">
    <source>
        <dbReference type="EMBL" id="QIH73940.1"/>
    </source>
</evidence>
<organism evidence="2 3">
    <name type="scientific">Brevundimonas mediterranea</name>
    <dbReference type="NCBI Taxonomy" id="74329"/>
    <lineage>
        <taxon>Bacteria</taxon>
        <taxon>Pseudomonadati</taxon>
        <taxon>Pseudomonadota</taxon>
        <taxon>Alphaproteobacteria</taxon>
        <taxon>Caulobacterales</taxon>
        <taxon>Caulobacteraceae</taxon>
        <taxon>Brevundimonas</taxon>
    </lineage>
</organism>
<accession>A0AB37EAA7</accession>
<feature type="transmembrane region" description="Helical" evidence="1">
    <location>
        <begin position="218"/>
        <end position="239"/>
    </location>
</feature>
<evidence type="ECO:0000256" key="1">
    <source>
        <dbReference type="SAM" id="Phobius"/>
    </source>
</evidence>
<keyword evidence="1" id="KW-0472">Membrane</keyword>
<name>A0AB37EAA7_9CAUL</name>
<proteinExistence type="predicted"/>